<name>A0AA35NIW5_SACK1</name>
<feature type="compositionally biased region" description="Polar residues" evidence="8">
    <location>
        <begin position="121"/>
        <end position="141"/>
    </location>
</feature>
<feature type="compositionally biased region" description="Basic residues" evidence="8">
    <location>
        <begin position="420"/>
        <end position="429"/>
    </location>
</feature>
<dbReference type="Pfam" id="PF11719">
    <property type="entry name" value="Drc1-Sld2"/>
    <property type="match status" value="1"/>
</dbReference>
<dbReference type="GO" id="GO:0000727">
    <property type="term" value="P:double-strand break repair via break-induced replication"/>
    <property type="evidence" value="ECO:0007669"/>
    <property type="project" value="TreeGrafter"/>
</dbReference>
<dbReference type="InterPro" id="IPR040203">
    <property type="entry name" value="Sld2"/>
</dbReference>
<evidence type="ECO:0000256" key="2">
    <source>
        <dbReference type="ARBA" id="ARBA00007276"/>
    </source>
</evidence>
<evidence type="ECO:0000256" key="6">
    <source>
        <dbReference type="ARBA" id="ARBA00023306"/>
    </source>
</evidence>
<comment type="similarity">
    <text evidence="2 7">Belongs to the SLD2 family.</text>
</comment>
<keyword evidence="4 7" id="KW-0235">DNA replication</keyword>
<organism evidence="9 10">
    <name type="scientific">Saccharomyces kudriavzevii (strain ATCC MYA-4449 / AS 2.2408 / CBS 8840 / NBRC 1802 / NCYC 2889)</name>
    <name type="common">Yeast</name>
    <dbReference type="NCBI Taxonomy" id="226230"/>
    <lineage>
        <taxon>Eukaryota</taxon>
        <taxon>Fungi</taxon>
        <taxon>Dikarya</taxon>
        <taxon>Ascomycota</taxon>
        <taxon>Saccharomycotina</taxon>
        <taxon>Saccharomycetes</taxon>
        <taxon>Saccharomycetales</taxon>
        <taxon>Saccharomycetaceae</taxon>
        <taxon>Saccharomyces</taxon>
    </lineage>
</organism>
<dbReference type="GO" id="GO:1902977">
    <property type="term" value="P:mitotic DNA replication preinitiation complex assembly"/>
    <property type="evidence" value="ECO:0007669"/>
    <property type="project" value="TreeGrafter"/>
</dbReference>
<dbReference type="GO" id="GO:0031261">
    <property type="term" value="C:DNA replication preinitiation complex"/>
    <property type="evidence" value="ECO:0007669"/>
    <property type="project" value="TreeGrafter"/>
</dbReference>
<evidence type="ECO:0000313" key="10">
    <source>
        <dbReference type="Proteomes" id="UP001162087"/>
    </source>
</evidence>
<feature type="compositionally biased region" description="Basic residues" evidence="8">
    <location>
        <begin position="437"/>
        <end position="455"/>
    </location>
</feature>
<dbReference type="EMBL" id="OX365906">
    <property type="protein sequence ID" value="CAI4044640.1"/>
    <property type="molecule type" value="Genomic_DNA"/>
</dbReference>
<protein>
    <recommendedName>
        <fullName evidence="3 7">DNA replication regulator SLD2</fullName>
    </recommendedName>
</protein>
<comment type="subcellular location">
    <subcellularLocation>
        <location evidence="1 7">Nucleus</location>
    </subcellularLocation>
</comment>
<feature type="region of interest" description="Disordered" evidence="8">
    <location>
        <begin position="292"/>
        <end position="317"/>
    </location>
</feature>
<proteinExistence type="inferred from homology"/>
<dbReference type="PANTHER" id="PTHR28124">
    <property type="entry name" value="DNA REPLICATION REGULATOR SLD2"/>
    <property type="match status" value="1"/>
</dbReference>
<dbReference type="InterPro" id="IPR021110">
    <property type="entry name" value="DNA_rep_checkpnt_protein"/>
</dbReference>
<dbReference type="Gene3D" id="1.10.10.1460">
    <property type="match status" value="1"/>
</dbReference>
<dbReference type="GO" id="GO:0003697">
    <property type="term" value="F:single-stranded DNA binding"/>
    <property type="evidence" value="ECO:0007669"/>
    <property type="project" value="TreeGrafter"/>
</dbReference>
<evidence type="ECO:0000256" key="5">
    <source>
        <dbReference type="ARBA" id="ARBA00023242"/>
    </source>
</evidence>
<dbReference type="PANTHER" id="PTHR28124:SF1">
    <property type="entry name" value="DNA REPLICATION REGULATOR SLD2"/>
    <property type="match status" value="1"/>
</dbReference>
<dbReference type="GeneID" id="80925306"/>
<evidence type="ECO:0000256" key="4">
    <source>
        <dbReference type="ARBA" id="ARBA00022705"/>
    </source>
</evidence>
<gene>
    <name evidence="9" type="primary">SKDI11G1070</name>
    <name evidence="9" type="ORF">SKDI_11G1070</name>
</gene>
<dbReference type="RefSeq" id="XP_056083357.1">
    <property type="nucleotide sequence ID" value="XM_056229328.1"/>
</dbReference>
<keyword evidence="10" id="KW-1185">Reference proteome</keyword>
<dbReference type="GO" id="GO:0006270">
    <property type="term" value="P:DNA replication initiation"/>
    <property type="evidence" value="ECO:0007669"/>
    <property type="project" value="UniProtKB-UniRule"/>
</dbReference>
<keyword evidence="6 7" id="KW-0131">Cell cycle</keyword>
<dbReference type="Proteomes" id="UP001162087">
    <property type="component" value="Chromosome 11"/>
</dbReference>
<evidence type="ECO:0000256" key="7">
    <source>
        <dbReference type="RuleBase" id="RU367067"/>
    </source>
</evidence>
<feature type="region of interest" description="Disordered" evidence="8">
    <location>
        <begin position="390"/>
        <end position="455"/>
    </location>
</feature>
<keyword evidence="5 7" id="KW-0539">Nucleus</keyword>
<accession>A0AA35NIW5</accession>
<evidence type="ECO:0000313" key="9">
    <source>
        <dbReference type="EMBL" id="CAI4044640.1"/>
    </source>
</evidence>
<reference evidence="9" key="1">
    <citation type="submission" date="2022-10" db="EMBL/GenBank/DDBJ databases">
        <authorList>
            <person name="Byrne P K."/>
        </authorList>
    </citation>
    <scope>NUCLEOTIDE SEQUENCE</scope>
    <source>
        <strain evidence="9">IFO1802</strain>
    </source>
</reference>
<sequence>MHSLELDKLKIELKTWEHGFIDKYSREPTGDDIKNLRNVKQMYRQYSILKKKQSLQQQKILEQESIEIPVYTGNQDEITEIGPTPQVHGKAISIFEMNVSPIKPIYMTFANNIDINDDLSKTISNQPSPQKTISQESSPANRTLVPESVSNVKRQLDFQVLKVPSSRTPTSSPCKRKGELSLESKKCTPTLAIVRPLVESNESSSYYGPNSPLKLEEENIHLNISLSSNTKRRLQMVYPSLQKTPSKNDHVDISNSFSPSPLIRRPLTKSLIELAKEHTEIVKEFGILEKEDREGEGEEIDDNSHGQVDDEDESKLEDGIVRSRVVKDIFQEDDNKVNQAKESTFIRKRPKRRKVIRRLRDENPDTENSVATKDVHKELMKLKRRKVAEFLGSTSQLSDTESEDAGETAISNSTPEQKPAAKRKGRKKYNLVSNNFRRLKLPKKNRFPNRRWGRR</sequence>
<feature type="region of interest" description="Disordered" evidence="8">
    <location>
        <begin position="121"/>
        <end position="143"/>
    </location>
</feature>
<dbReference type="GO" id="GO:0003688">
    <property type="term" value="F:DNA replication origin binding"/>
    <property type="evidence" value="ECO:0007669"/>
    <property type="project" value="TreeGrafter"/>
</dbReference>
<evidence type="ECO:0000256" key="3">
    <source>
        <dbReference type="ARBA" id="ARBA00018363"/>
    </source>
</evidence>
<dbReference type="AlphaFoldDB" id="A0AA35NIW5"/>
<evidence type="ECO:0000256" key="1">
    <source>
        <dbReference type="ARBA" id="ARBA00004123"/>
    </source>
</evidence>
<evidence type="ECO:0000256" key="8">
    <source>
        <dbReference type="SAM" id="MobiDB-lite"/>
    </source>
</evidence>
<comment type="function">
    <text evidence="7">Has a role in the initiation of DNA replication. Required at S-phase checkpoint.</text>
</comment>